<dbReference type="Proteomes" id="UP000823886">
    <property type="component" value="Unassembled WGS sequence"/>
</dbReference>
<comment type="caution">
    <text evidence="1">The sequence shown here is derived from an EMBL/GenBank/DDBJ whole genome shotgun (WGS) entry which is preliminary data.</text>
</comment>
<accession>A0A9D2TD63</accession>
<sequence>MNPVRLMELKRIKNTFEKNHPKFFPFLNAVSKDGIKEGTIIELQVTTPEGTCYKTNLKLTASDIEALEKAKAQIPG</sequence>
<evidence type="ECO:0000313" key="2">
    <source>
        <dbReference type="Proteomes" id="UP000823886"/>
    </source>
</evidence>
<reference evidence="1" key="2">
    <citation type="submission" date="2021-04" db="EMBL/GenBank/DDBJ databases">
        <authorList>
            <person name="Gilroy R."/>
        </authorList>
    </citation>
    <scope>NUCLEOTIDE SEQUENCE</scope>
    <source>
        <strain evidence="1">ChiBcec2-3848</strain>
    </source>
</reference>
<reference evidence="1" key="1">
    <citation type="journal article" date="2021" name="PeerJ">
        <title>Extensive microbial diversity within the chicken gut microbiome revealed by metagenomics and culture.</title>
        <authorList>
            <person name="Gilroy R."/>
            <person name="Ravi A."/>
            <person name="Getino M."/>
            <person name="Pursley I."/>
            <person name="Horton D.L."/>
            <person name="Alikhan N.F."/>
            <person name="Baker D."/>
            <person name="Gharbi K."/>
            <person name="Hall N."/>
            <person name="Watson M."/>
            <person name="Adriaenssens E.M."/>
            <person name="Foster-Nyarko E."/>
            <person name="Jarju S."/>
            <person name="Secka A."/>
            <person name="Antonio M."/>
            <person name="Oren A."/>
            <person name="Chaudhuri R.R."/>
            <person name="La Ragione R."/>
            <person name="Hildebrand F."/>
            <person name="Pallen M.J."/>
        </authorList>
    </citation>
    <scope>NUCLEOTIDE SEQUENCE</scope>
    <source>
        <strain evidence="1">ChiBcec2-3848</strain>
    </source>
</reference>
<proteinExistence type="predicted"/>
<dbReference type="AlphaFoldDB" id="A0A9D2TD63"/>
<protein>
    <submittedName>
        <fullName evidence="1">Uncharacterized protein</fullName>
    </submittedName>
</protein>
<organism evidence="1 2">
    <name type="scientific">Candidatus Blautia merdavium</name>
    <dbReference type="NCBI Taxonomy" id="2838494"/>
    <lineage>
        <taxon>Bacteria</taxon>
        <taxon>Bacillati</taxon>
        <taxon>Bacillota</taxon>
        <taxon>Clostridia</taxon>
        <taxon>Lachnospirales</taxon>
        <taxon>Lachnospiraceae</taxon>
        <taxon>Blautia</taxon>
    </lineage>
</organism>
<evidence type="ECO:0000313" key="1">
    <source>
        <dbReference type="EMBL" id="HJC64152.1"/>
    </source>
</evidence>
<gene>
    <name evidence="1" type="ORF">H9753_11130</name>
</gene>
<name>A0A9D2TD63_9FIRM</name>
<dbReference type="EMBL" id="DWVZ01000150">
    <property type="protein sequence ID" value="HJC64152.1"/>
    <property type="molecule type" value="Genomic_DNA"/>
</dbReference>